<dbReference type="Proteomes" id="UP000565785">
    <property type="component" value="Unassembled WGS sequence"/>
</dbReference>
<keyword evidence="3" id="KW-1185">Reference proteome</keyword>
<dbReference type="PANTHER" id="PTHR14917:SF2">
    <property type="entry name" value="SPERMATOGENESIS-ASSOCIATED PROTEIN 7"/>
    <property type="match status" value="1"/>
</dbReference>
<evidence type="ECO:0000313" key="2">
    <source>
        <dbReference type="EMBL" id="NXN96662.1"/>
    </source>
</evidence>
<evidence type="ECO:0000256" key="1">
    <source>
        <dbReference type="SAM" id="MobiDB-lite"/>
    </source>
</evidence>
<feature type="compositionally biased region" description="Polar residues" evidence="1">
    <location>
        <begin position="91"/>
        <end position="114"/>
    </location>
</feature>
<feature type="non-terminal residue" evidence="2">
    <location>
        <position position="1"/>
    </location>
</feature>
<dbReference type="InterPro" id="IPR029357">
    <property type="entry name" value="SPATA7"/>
</dbReference>
<feature type="non-terminal residue" evidence="2">
    <location>
        <position position="275"/>
    </location>
</feature>
<dbReference type="GO" id="GO:0036064">
    <property type="term" value="C:ciliary basal body"/>
    <property type="evidence" value="ECO:0007669"/>
    <property type="project" value="TreeGrafter"/>
</dbReference>
<dbReference type="EMBL" id="VXBP01004432">
    <property type="protein sequence ID" value="NXN96662.1"/>
    <property type="molecule type" value="Genomic_DNA"/>
</dbReference>
<dbReference type="AlphaFoldDB" id="A0A7L1NB20"/>
<reference evidence="2 3" key="1">
    <citation type="submission" date="2019-09" db="EMBL/GenBank/DDBJ databases">
        <title>Bird 10,000 Genomes (B10K) Project - Family phase.</title>
        <authorList>
            <person name="Zhang G."/>
        </authorList>
    </citation>
    <scope>NUCLEOTIDE SEQUENCE [LARGE SCALE GENOMIC DNA]</scope>
    <source>
        <strain evidence="2">B10K-DU-002-35</strain>
        <tissue evidence="2">Muscle</tissue>
    </source>
</reference>
<dbReference type="OrthoDB" id="6263678at2759"/>
<name>A0A7L1NB20_RHICY</name>
<protein>
    <submittedName>
        <fullName evidence="2">SPAT7 protein</fullName>
    </submittedName>
</protein>
<evidence type="ECO:0000313" key="3">
    <source>
        <dbReference type="Proteomes" id="UP000565785"/>
    </source>
</evidence>
<dbReference type="GO" id="GO:0120206">
    <property type="term" value="C:photoreceptor distal connecting cilium"/>
    <property type="evidence" value="ECO:0007669"/>
    <property type="project" value="TreeGrafter"/>
</dbReference>
<dbReference type="PANTHER" id="PTHR14917">
    <property type="entry name" value="SPERMATOGENESIS-ASSOCIATED PROTEIN 7"/>
    <property type="match status" value="1"/>
</dbReference>
<dbReference type="GO" id="GO:0120200">
    <property type="term" value="C:rod photoreceptor outer segment"/>
    <property type="evidence" value="ECO:0007669"/>
    <property type="project" value="TreeGrafter"/>
</dbReference>
<dbReference type="GO" id="GO:0000226">
    <property type="term" value="P:microtubule cytoskeleton organization"/>
    <property type="evidence" value="ECO:0007669"/>
    <property type="project" value="TreeGrafter"/>
</dbReference>
<dbReference type="Pfam" id="PF15244">
    <property type="entry name" value="HSD3"/>
    <property type="match status" value="1"/>
</dbReference>
<accession>A0A7L1NB20</accession>
<dbReference type="GO" id="GO:0045494">
    <property type="term" value="P:photoreceptor cell maintenance"/>
    <property type="evidence" value="ECO:0007669"/>
    <property type="project" value="TreeGrafter"/>
</dbReference>
<comment type="caution">
    <text evidence="2">The sequence shown here is derived from an EMBL/GenBank/DDBJ whole genome shotgun (WGS) entry which is preliminary data.</text>
</comment>
<proteinExistence type="predicted"/>
<sequence length="275" mass="31642">VADQQRREKLKKKIARCEDEVSVGITASRSSSTESKVLQPPAFGKNFLEAEDDSLFPSAQQAQYLSRTLSPYGRHSVVRSTPVKYPRKDYQNASNTSKPNSVVSTATTPRTRSGFSCRSCTHSFVNVRHSQRSQRRNFEACSGDLLDKHSEFFTDSQKPFTPRTLISDAKSFLSEYRYYTPAQRKKKNHYKQSVEAQTQTDVISFPSADKVYERNILTENQQKIPLKAEDRRYPGDEPKRGRGAFPYCFLRCLIYNQKEYLKHSFLLSPQLPFRP</sequence>
<gene>
    <name evidence="2" type="primary">Spata7</name>
    <name evidence="2" type="ORF">RHICYA_R16395</name>
</gene>
<dbReference type="GO" id="GO:0005930">
    <property type="term" value="C:axoneme"/>
    <property type="evidence" value="ECO:0007669"/>
    <property type="project" value="TreeGrafter"/>
</dbReference>
<feature type="region of interest" description="Disordered" evidence="1">
    <location>
        <begin position="77"/>
        <end position="114"/>
    </location>
</feature>
<organism evidence="2 3">
    <name type="scientific">Rhinopomastus cyanomelas</name>
    <name type="common">Common scimitarbill</name>
    <dbReference type="NCBI Taxonomy" id="113115"/>
    <lineage>
        <taxon>Eukaryota</taxon>
        <taxon>Metazoa</taxon>
        <taxon>Chordata</taxon>
        <taxon>Craniata</taxon>
        <taxon>Vertebrata</taxon>
        <taxon>Euteleostomi</taxon>
        <taxon>Archelosauria</taxon>
        <taxon>Archosauria</taxon>
        <taxon>Dinosauria</taxon>
        <taxon>Saurischia</taxon>
        <taxon>Theropoda</taxon>
        <taxon>Coelurosauria</taxon>
        <taxon>Aves</taxon>
        <taxon>Neognathae</taxon>
        <taxon>Neoaves</taxon>
        <taxon>Telluraves</taxon>
        <taxon>Coraciimorphae</taxon>
        <taxon>Bucerotiformes</taxon>
        <taxon>Rhinopomastidae</taxon>
        <taxon>Rhinopomastus</taxon>
    </lineage>
</organism>